<dbReference type="InterPro" id="IPR017938">
    <property type="entry name" value="Riboflavin_synthase-like_b-brl"/>
</dbReference>
<keyword evidence="2" id="KW-0285">Flavoprotein</keyword>
<evidence type="ECO:0000259" key="10">
    <source>
        <dbReference type="PROSITE" id="PS51384"/>
    </source>
</evidence>
<evidence type="ECO:0000256" key="6">
    <source>
        <dbReference type="ARBA" id="ARBA00023002"/>
    </source>
</evidence>
<dbReference type="STRING" id="447689.BA195_02825"/>
<dbReference type="InterPro" id="IPR039261">
    <property type="entry name" value="FNR_nucleotide-bd"/>
</dbReference>
<keyword evidence="12" id="KW-1185">Reference proteome</keyword>
<dbReference type="Pfam" id="PF00970">
    <property type="entry name" value="FAD_binding_6"/>
    <property type="match status" value="1"/>
</dbReference>
<dbReference type="RefSeq" id="WP_068702230.1">
    <property type="nucleotide sequence ID" value="NZ_JAUOSW010000001.1"/>
</dbReference>
<dbReference type="PRINTS" id="PR00410">
    <property type="entry name" value="PHEHYDRXLASE"/>
</dbReference>
<dbReference type="Pfam" id="PF00175">
    <property type="entry name" value="NAD_binding_1"/>
    <property type="match status" value="1"/>
</dbReference>
<feature type="domain" description="2Fe-2S ferredoxin-type" evidence="9">
    <location>
        <begin position="259"/>
        <end position="349"/>
    </location>
</feature>
<dbReference type="PROSITE" id="PS51384">
    <property type="entry name" value="FAD_FR"/>
    <property type="match status" value="1"/>
</dbReference>
<evidence type="ECO:0000256" key="7">
    <source>
        <dbReference type="ARBA" id="ARBA00023004"/>
    </source>
</evidence>
<dbReference type="InterPro" id="IPR001433">
    <property type="entry name" value="OxRdtase_FAD/NAD-bd"/>
</dbReference>
<keyword evidence="3" id="KW-0001">2Fe-2S</keyword>
<dbReference type="PRINTS" id="PR00371">
    <property type="entry name" value="FPNCR"/>
</dbReference>
<protein>
    <submittedName>
        <fullName evidence="11">Flavodoxin reductase</fullName>
    </submittedName>
</protein>
<dbReference type="PROSITE" id="PS00197">
    <property type="entry name" value="2FE2S_FER_1"/>
    <property type="match status" value="1"/>
</dbReference>
<dbReference type="Proteomes" id="UP000093186">
    <property type="component" value="Unassembled WGS sequence"/>
</dbReference>
<evidence type="ECO:0000256" key="4">
    <source>
        <dbReference type="ARBA" id="ARBA00022723"/>
    </source>
</evidence>
<accession>A0A1B9Y1H9</accession>
<dbReference type="PROSITE" id="PS51085">
    <property type="entry name" value="2FE2S_FER_2"/>
    <property type="match status" value="1"/>
</dbReference>
<gene>
    <name evidence="11" type="ORF">BA195_02825</name>
</gene>
<dbReference type="AlphaFoldDB" id="A0A1B9Y1H9"/>
<dbReference type="InterPro" id="IPR001041">
    <property type="entry name" value="2Fe-2S_ferredoxin-type"/>
</dbReference>
<dbReference type="Gene3D" id="2.40.30.10">
    <property type="entry name" value="Translation factors"/>
    <property type="match status" value="1"/>
</dbReference>
<keyword evidence="6" id="KW-0560">Oxidoreductase</keyword>
<evidence type="ECO:0000256" key="3">
    <source>
        <dbReference type="ARBA" id="ARBA00022714"/>
    </source>
</evidence>
<dbReference type="InterPro" id="IPR008333">
    <property type="entry name" value="Cbr1-like_FAD-bd_dom"/>
</dbReference>
<dbReference type="GO" id="GO:0051537">
    <property type="term" value="F:2 iron, 2 sulfur cluster binding"/>
    <property type="evidence" value="ECO:0007669"/>
    <property type="project" value="UniProtKB-KW"/>
</dbReference>
<keyword evidence="8" id="KW-0411">Iron-sulfur</keyword>
<dbReference type="InterPro" id="IPR017927">
    <property type="entry name" value="FAD-bd_FR_type"/>
</dbReference>
<evidence type="ECO:0000256" key="5">
    <source>
        <dbReference type="ARBA" id="ARBA00022827"/>
    </source>
</evidence>
<comment type="caution">
    <text evidence="11">The sequence shown here is derived from an EMBL/GenBank/DDBJ whole genome shotgun (WGS) entry which is preliminary data.</text>
</comment>
<dbReference type="GO" id="GO:0046872">
    <property type="term" value="F:metal ion binding"/>
    <property type="evidence" value="ECO:0007669"/>
    <property type="project" value="UniProtKB-KW"/>
</dbReference>
<keyword evidence="5" id="KW-0274">FAD</keyword>
<dbReference type="CDD" id="cd06214">
    <property type="entry name" value="PA_degradation_oxidoreductase_like"/>
    <property type="match status" value="1"/>
</dbReference>
<dbReference type="Pfam" id="PF00111">
    <property type="entry name" value="Fer2"/>
    <property type="match status" value="1"/>
</dbReference>
<proteinExistence type="predicted"/>
<dbReference type="EMBL" id="MAKX01000001">
    <property type="protein sequence ID" value="OCK43654.1"/>
    <property type="molecule type" value="Genomic_DNA"/>
</dbReference>
<dbReference type="InterPro" id="IPR001709">
    <property type="entry name" value="Flavoprot_Pyr_Nucl_cyt_Rdtase"/>
</dbReference>
<reference evidence="11 12" key="1">
    <citation type="submission" date="2016-06" db="EMBL/GenBank/DDBJ databases">
        <title>Draft Genome Sequence of Tenacibaculum soleae UCD-KL19.</title>
        <authorList>
            <person name="Eisen J.A."/>
            <person name="Coil D.A."/>
            <person name="Lujan K.M."/>
        </authorList>
    </citation>
    <scope>NUCLEOTIDE SEQUENCE [LARGE SCALE GENOMIC DNA]</scope>
    <source>
        <strain evidence="11 12">UCD-KL19</strain>
    </source>
</reference>
<keyword evidence="7" id="KW-0408">Iron</keyword>
<sequence length="349" mass="38643">MSTFHKLTIEKIIKETADAVSILFTVPAQLKEAYTYVAGQYITIKTTLNDQEIRRAYSICASPNSNQIKVAVKAVEKGVFSTYATTKLKENTILEISEPEGKFILEPTADKNYLAFAAGSGITPVLSMIKAVLENEPSSTFTLIFGNKKAETTIFYEELNALEDQYKQQFNLHYIFSKEVKSNTKLGRIDKNNVNDIIKDIHKDISFDAAYLCGPEAMINLVSETLQENGFNEEQINFELFTASTTSEEIPLTYPDGKSEITVLLDDEETTFAMEKTDTILSASLRNKLDAPYSCQGGVCSSCIAKVTEGKAVMSKNSILSDGELEEGFILTCMAHPTTPKVVVDFDDV</sequence>
<dbReference type="PANTHER" id="PTHR47354:SF8">
    <property type="entry name" value="1,2-PHENYLACETYL-COA EPOXIDASE, SUBUNIT E"/>
    <property type="match status" value="1"/>
</dbReference>
<name>A0A1B9Y1H9_9FLAO</name>
<comment type="cofactor">
    <cofactor evidence="1">
        <name>FAD</name>
        <dbReference type="ChEBI" id="CHEBI:57692"/>
    </cofactor>
</comment>
<dbReference type="PANTHER" id="PTHR47354">
    <property type="entry name" value="NADH OXIDOREDUCTASE HCR"/>
    <property type="match status" value="1"/>
</dbReference>
<dbReference type="GO" id="GO:0016491">
    <property type="term" value="F:oxidoreductase activity"/>
    <property type="evidence" value="ECO:0007669"/>
    <property type="project" value="UniProtKB-KW"/>
</dbReference>
<dbReference type="Gene3D" id="3.10.20.30">
    <property type="match status" value="1"/>
</dbReference>
<dbReference type="SUPFAM" id="SSF52343">
    <property type="entry name" value="Ferredoxin reductase-like, C-terminal NADP-linked domain"/>
    <property type="match status" value="1"/>
</dbReference>
<dbReference type="InterPro" id="IPR050415">
    <property type="entry name" value="MRET"/>
</dbReference>
<evidence type="ECO:0000256" key="1">
    <source>
        <dbReference type="ARBA" id="ARBA00001974"/>
    </source>
</evidence>
<evidence type="ECO:0000256" key="2">
    <source>
        <dbReference type="ARBA" id="ARBA00022630"/>
    </source>
</evidence>
<dbReference type="OrthoDB" id="9789468at2"/>
<dbReference type="CDD" id="cd00207">
    <property type="entry name" value="fer2"/>
    <property type="match status" value="1"/>
</dbReference>
<feature type="domain" description="FAD-binding FR-type" evidence="10">
    <location>
        <begin position="2"/>
        <end position="106"/>
    </location>
</feature>
<dbReference type="InterPro" id="IPR006058">
    <property type="entry name" value="2Fe2S_fd_BS"/>
</dbReference>
<dbReference type="SUPFAM" id="SSF63380">
    <property type="entry name" value="Riboflavin synthase domain-like"/>
    <property type="match status" value="1"/>
</dbReference>
<keyword evidence="4" id="KW-0479">Metal-binding</keyword>
<dbReference type="InterPro" id="IPR012675">
    <property type="entry name" value="Beta-grasp_dom_sf"/>
</dbReference>
<dbReference type="InterPro" id="IPR036010">
    <property type="entry name" value="2Fe-2S_ferredoxin-like_sf"/>
</dbReference>
<dbReference type="GO" id="GO:0050660">
    <property type="term" value="F:flavin adenine dinucleotide binding"/>
    <property type="evidence" value="ECO:0007669"/>
    <property type="project" value="TreeGrafter"/>
</dbReference>
<evidence type="ECO:0000256" key="8">
    <source>
        <dbReference type="ARBA" id="ARBA00023014"/>
    </source>
</evidence>
<evidence type="ECO:0000313" key="11">
    <source>
        <dbReference type="EMBL" id="OCK43654.1"/>
    </source>
</evidence>
<dbReference type="SUPFAM" id="SSF54292">
    <property type="entry name" value="2Fe-2S ferredoxin-like"/>
    <property type="match status" value="1"/>
</dbReference>
<dbReference type="Gene3D" id="3.40.50.80">
    <property type="entry name" value="Nucleotide-binding domain of ferredoxin-NADP reductase (FNR) module"/>
    <property type="match status" value="1"/>
</dbReference>
<evidence type="ECO:0000313" key="12">
    <source>
        <dbReference type="Proteomes" id="UP000093186"/>
    </source>
</evidence>
<organism evidence="11 12">
    <name type="scientific">Tenacibaculum soleae</name>
    <dbReference type="NCBI Taxonomy" id="447689"/>
    <lineage>
        <taxon>Bacteria</taxon>
        <taxon>Pseudomonadati</taxon>
        <taxon>Bacteroidota</taxon>
        <taxon>Flavobacteriia</taxon>
        <taxon>Flavobacteriales</taxon>
        <taxon>Flavobacteriaceae</taxon>
        <taxon>Tenacibaculum</taxon>
    </lineage>
</organism>
<evidence type="ECO:0000259" key="9">
    <source>
        <dbReference type="PROSITE" id="PS51085"/>
    </source>
</evidence>